<dbReference type="EMBL" id="GBRH01203026">
    <property type="protein sequence ID" value="JAD94869.1"/>
    <property type="molecule type" value="Transcribed_RNA"/>
</dbReference>
<evidence type="ECO:0000313" key="1">
    <source>
        <dbReference type="EMBL" id="JAD94869.1"/>
    </source>
</evidence>
<reference evidence="1" key="1">
    <citation type="submission" date="2014-09" db="EMBL/GenBank/DDBJ databases">
        <authorList>
            <person name="Magalhaes I.L.F."/>
            <person name="Oliveira U."/>
            <person name="Santos F.R."/>
            <person name="Vidigal T.H.D.A."/>
            <person name="Brescovit A.D."/>
            <person name="Santos A.J."/>
        </authorList>
    </citation>
    <scope>NUCLEOTIDE SEQUENCE</scope>
    <source>
        <tissue evidence="1">Shoot tissue taken approximately 20 cm above the soil surface</tissue>
    </source>
</reference>
<proteinExistence type="predicted"/>
<organism evidence="1">
    <name type="scientific">Arundo donax</name>
    <name type="common">Giant reed</name>
    <name type="synonym">Donax arundinaceus</name>
    <dbReference type="NCBI Taxonomy" id="35708"/>
    <lineage>
        <taxon>Eukaryota</taxon>
        <taxon>Viridiplantae</taxon>
        <taxon>Streptophyta</taxon>
        <taxon>Embryophyta</taxon>
        <taxon>Tracheophyta</taxon>
        <taxon>Spermatophyta</taxon>
        <taxon>Magnoliopsida</taxon>
        <taxon>Liliopsida</taxon>
        <taxon>Poales</taxon>
        <taxon>Poaceae</taxon>
        <taxon>PACMAD clade</taxon>
        <taxon>Arundinoideae</taxon>
        <taxon>Arundineae</taxon>
        <taxon>Arundo</taxon>
    </lineage>
</organism>
<dbReference type="AlphaFoldDB" id="A0A0A9E236"/>
<protein>
    <submittedName>
        <fullName evidence="1">Uncharacterized protein</fullName>
    </submittedName>
</protein>
<accession>A0A0A9E236</accession>
<sequence>MILGNTCQVIYLGYVSFSCRTSCSLSIGKLALWVVLMILSTLKYLTNLV</sequence>
<name>A0A0A9E236_ARUDO</name>
<reference evidence="1" key="2">
    <citation type="journal article" date="2015" name="Data Brief">
        <title>Shoot transcriptome of the giant reed, Arundo donax.</title>
        <authorList>
            <person name="Barrero R.A."/>
            <person name="Guerrero F.D."/>
            <person name="Moolhuijzen P."/>
            <person name="Goolsby J.A."/>
            <person name="Tidwell J."/>
            <person name="Bellgard S.E."/>
            <person name="Bellgard M.I."/>
        </authorList>
    </citation>
    <scope>NUCLEOTIDE SEQUENCE</scope>
    <source>
        <tissue evidence="1">Shoot tissue taken approximately 20 cm above the soil surface</tissue>
    </source>
</reference>